<gene>
    <name evidence="2" type="ORF">G3435_19235</name>
    <name evidence="3" type="ORF">G3436_21285</name>
</gene>
<keyword evidence="1" id="KW-0812">Transmembrane</keyword>
<comment type="caution">
    <text evidence="3">The sequence shown here is derived from an EMBL/GenBank/DDBJ whole genome shotgun (WGS) entry which is preliminary data.</text>
</comment>
<accession>A0A6B3P0K0</accession>
<sequence>MSDLIKQTVVVKNYDVQDRGDLDGLYSQVRLEDAEGKTFYFKQVLIPNYLTRHGAIATDTPRTWYFKKLSKKAIVVLAFETKNGKVEYDLEVVKRMERSAIIKGILMGFATVPMAFIVAIATYGVGLALIPVGMWYSYRNIFKIPALIGRKTLLKDFSAHGIIVR</sequence>
<name>A0A6B3P0K0_9PSED</name>
<evidence type="ECO:0000313" key="4">
    <source>
        <dbReference type="Proteomes" id="UP000480410"/>
    </source>
</evidence>
<feature type="transmembrane region" description="Helical" evidence="1">
    <location>
        <begin position="104"/>
        <end position="130"/>
    </location>
</feature>
<accession>A0A6M0CVM9</accession>
<evidence type="ECO:0000256" key="1">
    <source>
        <dbReference type="SAM" id="Phobius"/>
    </source>
</evidence>
<dbReference type="EMBL" id="JAAHBU010000350">
    <property type="protein sequence ID" value="NER65938.1"/>
    <property type="molecule type" value="Genomic_DNA"/>
</dbReference>
<dbReference type="Proteomes" id="UP000480410">
    <property type="component" value="Unassembled WGS sequence"/>
</dbReference>
<evidence type="ECO:0000313" key="5">
    <source>
        <dbReference type="Proteomes" id="UP000482634"/>
    </source>
</evidence>
<keyword evidence="5" id="KW-1185">Reference proteome</keyword>
<reference evidence="4 5" key="1">
    <citation type="submission" date="2020-02" db="EMBL/GenBank/DDBJ databases">
        <title>Broccoli isolated Pseudomonas sp.</title>
        <authorList>
            <person name="Fujikawa T."/>
            <person name="Sawada H."/>
        </authorList>
    </citation>
    <scope>NUCLEOTIDE SEQUENCE [LARGE SCALE GENOMIC DNA]</scope>
    <source>
        <strain evidence="3 5">MAFF212427</strain>
        <strain evidence="2 4">MAFF212428</strain>
    </source>
</reference>
<organism evidence="3 5">
    <name type="scientific">Pseudomonas brassicae</name>
    <dbReference type="NCBI Taxonomy" id="2708063"/>
    <lineage>
        <taxon>Bacteria</taxon>
        <taxon>Pseudomonadati</taxon>
        <taxon>Pseudomonadota</taxon>
        <taxon>Gammaproteobacteria</taxon>
        <taxon>Pseudomonadales</taxon>
        <taxon>Pseudomonadaceae</taxon>
        <taxon>Pseudomonas</taxon>
    </lineage>
</organism>
<proteinExistence type="predicted"/>
<evidence type="ECO:0000313" key="2">
    <source>
        <dbReference type="EMBL" id="NER61512.1"/>
    </source>
</evidence>
<dbReference type="RefSeq" id="WP_163949143.1">
    <property type="nucleotide sequence ID" value="NZ_JAAHBU010000350.1"/>
</dbReference>
<dbReference type="EMBL" id="JAAHBV010000453">
    <property type="protein sequence ID" value="NER61512.1"/>
    <property type="molecule type" value="Genomic_DNA"/>
</dbReference>
<dbReference type="Proteomes" id="UP000482634">
    <property type="component" value="Unassembled WGS sequence"/>
</dbReference>
<protein>
    <submittedName>
        <fullName evidence="3">Uncharacterized protein</fullName>
    </submittedName>
</protein>
<evidence type="ECO:0000313" key="3">
    <source>
        <dbReference type="EMBL" id="NER65938.1"/>
    </source>
</evidence>
<keyword evidence="1" id="KW-1133">Transmembrane helix</keyword>
<keyword evidence="1" id="KW-0472">Membrane</keyword>
<dbReference type="AlphaFoldDB" id="A0A6B3P0K0"/>